<dbReference type="Proteomes" id="UP000618382">
    <property type="component" value="Unassembled WGS sequence"/>
</dbReference>
<feature type="region of interest" description="Disordered" evidence="1">
    <location>
        <begin position="90"/>
        <end position="109"/>
    </location>
</feature>
<dbReference type="EMBL" id="JACCBK010000001">
    <property type="protein sequence ID" value="NYD86897.1"/>
    <property type="molecule type" value="Genomic_DNA"/>
</dbReference>
<dbReference type="AlphaFoldDB" id="A0A7Y9JYK8"/>
<comment type="caution">
    <text evidence="3">The sequence shown here is derived from an EMBL/GenBank/DDBJ whole genome shotgun (WGS) entry which is preliminary data.</text>
</comment>
<dbReference type="RefSeq" id="WP_140459390.1">
    <property type="nucleotide sequence ID" value="NZ_BAABFI010000008.1"/>
</dbReference>
<evidence type="ECO:0000313" key="4">
    <source>
        <dbReference type="Proteomes" id="UP000577956"/>
    </source>
</evidence>
<sequence length="373" mass="39102">MSDAATADVRTTGRYDVVRTPDLAPHERAAVAPLAADPAVAAFLRPRAPGATWKAVDATVLAVLERPTAPAPADVVDRLVVDGVLERRRDGGWTSGPGADGSPLPPGDAHEAVRHAARLLAAGVDDVDVLARRLYVHGTLPATARWRAAPADADATTHRLLLGRPQVRAVLDGWRHGSDAHWVRWWHPGTDPRRPVQDKAYVCVPPEHLPDAFAATVGVLAAHVPPGDAAAVKVGTGPRGALRPDRLVVHGLRPAAVDALTRAVDDACGDVDPTPLPFTGRPGSRVRTGTDPAEPPLAWLSPSWRSHVCRLVARALLDAGDADDPTAVVAARLRADGVDPVRWEPVARGPVLPGTARPGTALTAPRAQAGVTP</sequence>
<feature type="region of interest" description="Disordered" evidence="1">
    <location>
        <begin position="349"/>
        <end position="373"/>
    </location>
</feature>
<dbReference type="EMBL" id="BONN01000003">
    <property type="protein sequence ID" value="GIG32317.1"/>
    <property type="molecule type" value="Genomic_DNA"/>
</dbReference>
<proteinExistence type="predicted"/>
<evidence type="ECO:0000256" key="1">
    <source>
        <dbReference type="SAM" id="MobiDB-lite"/>
    </source>
</evidence>
<protein>
    <submittedName>
        <fullName evidence="3">Uncharacterized protein</fullName>
    </submittedName>
</protein>
<reference evidence="3 4" key="1">
    <citation type="submission" date="2020-07" db="EMBL/GenBank/DDBJ databases">
        <title>Sequencing the genomes of 1000 actinobacteria strains.</title>
        <authorList>
            <person name="Klenk H.-P."/>
        </authorList>
    </citation>
    <scope>NUCLEOTIDE SEQUENCE [LARGE SCALE GENOMIC DNA]</scope>
    <source>
        <strain evidence="3 4">DSM 24482</strain>
    </source>
</reference>
<dbReference type="Proteomes" id="UP000577956">
    <property type="component" value="Unassembled WGS sequence"/>
</dbReference>
<organism evidence="3 4">
    <name type="scientific">Cellulomonas oligotrophica</name>
    <dbReference type="NCBI Taxonomy" id="931536"/>
    <lineage>
        <taxon>Bacteria</taxon>
        <taxon>Bacillati</taxon>
        <taxon>Actinomycetota</taxon>
        <taxon>Actinomycetes</taxon>
        <taxon>Micrococcales</taxon>
        <taxon>Cellulomonadaceae</taxon>
        <taxon>Cellulomonas</taxon>
    </lineage>
</organism>
<evidence type="ECO:0000313" key="5">
    <source>
        <dbReference type="Proteomes" id="UP000618382"/>
    </source>
</evidence>
<accession>A0A7Y9JYK8</accession>
<evidence type="ECO:0000313" key="2">
    <source>
        <dbReference type="EMBL" id="GIG32317.1"/>
    </source>
</evidence>
<evidence type="ECO:0000313" key="3">
    <source>
        <dbReference type="EMBL" id="NYD86897.1"/>
    </source>
</evidence>
<keyword evidence="5" id="KW-1185">Reference proteome</keyword>
<gene>
    <name evidence="3" type="ORF">BKA21_002446</name>
    <name evidence="2" type="ORF">Col01nite_14760</name>
</gene>
<name>A0A7Y9JYK8_9CELL</name>
<reference evidence="2 5" key="2">
    <citation type="submission" date="2021-01" db="EMBL/GenBank/DDBJ databases">
        <title>Whole genome shotgun sequence of Cellulomonas oligotrophica NBRC 109435.</title>
        <authorList>
            <person name="Komaki H."/>
            <person name="Tamura T."/>
        </authorList>
    </citation>
    <scope>NUCLEOTIDE SEQUENCE [LARGE SCALE GENOMIC DNA]</scope>
    <source>
        <strain evidence="2 5">NBRC 109435</strain>
    </source>
</reference>